<dbReference type="Proteomes" id="UP001054902">
    <property type="component" value="Unassembled WGS sequence"/>
</dbReference>
<dbReference type="EMBL" id="BLLK01000061">
    <property type="protein sequence ID" value="GFH58166.1"/>
    <property type="molecule type" value="Genomic_DNA"/>
</dbReference>
<evidence type="ECO:0000313" key="4">
    <source>
        <dbReference type="EMBL" id="GFH58166.1"/>
    </source>
</evidence>
<name>A0AAD3D5D3_9STRA</name>
<feature type="chain" id="PRO_5042198127" description="Coenzyme Q-binding protein COQ10 START domain-containing protein" evidence="2">
    <location>
        <begin position="27"/>
        <end position="397"/>
    </location>
</feature>
<dbReference type="InterPro" id="IPR005031">
    <property type="entry name" value="COQ10_START"/>
</dbReference>
<dbReference type="PANTHER" id="PTHR34060">
    <property type="entry name" value="POLYKETIDE CYCLASE / DEHYDRASE AND LIPID TRANSPORT PROTEIN"/>
    <property type="match status" value="1"/>
</dbReference>
<sequence length="397" mass="44074">MKFTIGSKIGFVLATLSALKIAPSIAFTQTSLSSRRYGNSHSIHKPVSSNIQNAPLSTSTSLNVWWFGGNDSEQDDESCELVAVRIERTSANSRRIAGDIVIPRPMEDVWAILTDYDNLSTHVPNLVESKRVNPGRNAKSTGVQGDGSYTCRLFQRGAQKIIGFEFGASVTMDMTEQILQARINNIHSSINVNELALPESSSNHQQPQDINVNEQKTILFKCVESQFFSEFDGEWKCSWVTDPDDPSKLATKIEYTVDVRPNGPVPVQALEWRIREDVPTNLRAVKAASMELGQDGVLALRDSQRSRRNGNVQSSTTNSRQRVNMTSETRRRGPIGRLSNAGSSTGGSNRFRSSSRRSNGAATATMAQQRQTRLAPVKVNWYEDETMAAYLKKRSNR</sequence>
<dbReference type="Pfam" id="PF03364">
    <property type="entry name" value="Polyketide_cyc"/>
    <property type="match status" value="1"/>
</dbReference>
<evidence type="ECO:0000256" key="2">
    <source>
        <dbReference type="SAM" id="SignalP"/>
    </source>
</evidence>
<feature type="compositionally biased region" description="Polar residues" evidence="1">
    <location>
        <begin position="309"/>
        <end position="327"/>
    </location>
</feature>
<keyword evidence="2" id="KW-0732">Signal</keyword>
<reference evidence="4 5" key="1">
    <citation type="journal article" date="2021" name="Sci. Rep.">
        <title>The genome of the diatom Chaetoceros tenuissimus carries an ancient integrated fragment of an extant virus.</title>
        <authorList>
            <person name="Hongo Y."/>
            <person name="Kimura K."/>
            <person name="Takaki Y."/>
            <person name="Yoshida Y."/>
            <person name="Baba S."/>
            <person name="Kobayashi G."/>
            <person name="Nagasaki K."/>
            <person name="Hano T."/>
            <person name="Tomaru Y."/>
        </authorList>
    </citation>
    <scope>NUCLEOTIDE SEQUENCE [LARGE SCALE GENOMIC DNA]</scope>
    <source>
        <strain evidence="4 5">NIES-3715</strain>
    </source>
</reference>
<dbReference type="Gene3D" id="3.30.530.20">
    <property type="match status" value="1"/>
</dbReference>
<keyword evidence="5" id="KW-1185">Reference proteome</keyword>
<feature type="compositionally biased region" description="Low complexity" evidence="1">
    <location>
        <begin position="342"/>
        <end position="371"/>
    </location>
</feature>
<dbReference type="InterPro" id="IPR023393">
    <property type="entry name" value="START-like_dom_sf"/>
</dbReference>
<feature type="signal peptide" evidence="2">
    <location>
        <begin position="1"/>
        <end position="26"/>
    </location>
</feature>
<protein>
    <recommendedName>
        <fullName evidence="3">Coenzyme Q-binding protein COQ10 START domain-containing protein</fullName>
    </recommendedName>
</protein>
<evidence type="ECO:0000313" key="5">
    <source>
        <dbReference type="Proteomes" id="UP001054902"/>
    </source>
</evidence>
<dbReference type="PANTHER" id="PTHR34060:SF1">
    <property type="entry name" value="POLYKETIDE CYCLASE _ DEHYDRASE AND LIPID TRANSPORT PROTEIN"/>
    <property type="match status" value="1"/>
</dbReference>
<organism evidence="4 5">
    <name type="scientific">Chaetoceros tenuissimus</name>
    <dbReference type="NCBI Taxonomy" id="426638"/>
    <lineage>
        <taxon>Eukaryota</taxon>
        <taxon>Sar</taxon>
        <taxon>Stramenopiles</taxon>
        <taxon>Ochrophyta</taxon>
        <taxon>Bacillariophyta</taxon>
        <taxon>Coscinodiscophyceae</taxon>
        <taxon>Chaetocerotophycidae</taxon>
        <taxon>Chaetocerotales</taxon>
        <taxon>Chaetocerotaceae</taxon>
        <taxon>Chaetoceros</taxon>
    </lineage>
</organism>
<feature type="region of interest" description="Disordered" evidence="1">
    <location>
        <begin position="301"/>
        <end position="371"/>
    </location>
</feature>
<evidence type="ECO:0000259" key="3">
    <source>
        <dbReference type="Pfam" id="PF03364"/>
    </source>
</evidence>
<evidence type="ECO:0000256" key="1">
    <source>
        <dbReference type="SAM" id="MobiDB-lite"/>
    </source>
</evidence>
<comment type="caution">
    <text evidence="4">The sequence shown here is derived from an EMBL/GenBank/DDBJ whole genome shotgun (WGS) entry which is preliminary data.</text>
</comment>
<proteinExistence type="predicted"/>
<feature type="domain" description="Coenzyme Q-binding protein COQ10 START" evidence="3">
    <location>
        <begin position="102"/>
        <end position="285"/>
    </location>
</feature>
<dbReference type="AlphaFoldDB" id="A0AAD3D5D3"/>
<accession>A0AAD3D5D3</accession>
<dbReference type="SUPFAM" id="SSF55961">
    <property type="entry name" value="Bet v1-like"/>
    <property type="match status" value="1"/>
</dbReference>
<gene>
    <name evidence="4" type="ORF">CTEN210_14642</name>
</gene>